<keyword evidence="3" id="KW-1185">Reference proteome</keyword>
<accession>A0A1Y2M7Y6</accession>
<proteinExistence type="predicted"/>
<reference evidence="2 3" key="1">
    <citation type="journal article" date="2017" name="Genome Announc.">
        <title>Genome sequence of the saprophytic ascomycete Epicoccum nigrum ICMP 19927 strain isolated from New Zealand.</title>
        <authorList>
            <person name="Fokin M."/>
            <person name="Fleetwood D."/>
            <person name="Weir B.S."/>
            <person name="Villas-Boas S.G."/>
        </authorList>
    </citation>
    <scope>NUCLEOTIDE SEQUENCE [LARGE SCALE GENOMIC DNA]</scope>
    <source>
        <strain evidence="2 3">ICMP 19927</strain>
    </source>
</reference>
<gene>
    <name evidence="2" type="ORF">B5807_03536</name>
</gene>
<protein>
    <submittedName>
        <fullName evidence="2">Uncharacterized protein</fullName>
    </submittedName>
</protein>
<dbReference type="EMBL" id="KZ107840">
    <property type="protein sequence ID" value="OSS51597.1"/>
    <property type="molecule type" value="Genomic_DNA"/>
</dbReference>
<dbReference type="InParanoid" id="A0A1Y2M7Y6"/>
<evidence type="ECO:0000256" key="1">
    <source>
        <dbReference type="SAM" id="MobiDB-lite"/>
    </source>
</evidence>
<dbReference type="Proteomes" id="UP000193240">
    <property type="component" value="Unassembled WGS sequence"/>
</dbReference>
<evidence type="ECO:0000313" key="3">
    <source>
        <dbReference type="Proteomes" id="UP000193240"/>
    </source>
</evidence>
<evidence type="ECO:0000313" key="2">
    <source>
        <dbReference type="EMBL" id="OSS51597.1"/>
    </source>
</evidence>
<sequence>MALSSSQQKGRKVNQAEIISMPEETGPGDPGGTGPEQAMMPKRKVDHGVFA</sequence>
<feature type="region of interest" description="Disordered" evidence="1">
    <location>
        <begin position="1"/>
        <end position="51"/>
    </location>
</feature>
<organism evidence="2 3">
    <name type="scientific">Epicoccum nigrum</name>
    <name type="common">Soil fungus</name>
    <name type="synonym">Epicoccum purpurascens</name>
    <dbReference type="NCBI Taxonomy" id="105696"/>
    <lineage>
        <taxon>Eukaryota</taxon>
        <taxon>Fungi</taxon>
        <taxon>Dikarya</taxon>
        <taxon>Ascomycota</taxon>
        <taxon>Pezizomycotina</taxon>
        <taxon>Dothideomycetes</taxon>
        <taxon>Pleosporomycetidae</taxon>
        <taxon>Pleosporales</taxon>
        <taxon>Pleosporineae</taxon>
        <taxon>Didymellaceae</taxon>
        <taxon>Epicoccum</taxon>
    </lineage>
</organism>
<name>A0A1Y2M7Y6_EPING</name>
<dbReference type="AlphaFoldDB" id="A0A1Y2M7Y6"/>